<evidence type="ECO:0000256" key="2">
    <source>
        <dbReference type="ARBA" id="ARBA00010772"/>
    </source>
</evidence>
<feature type="domain" description="Phosphomannose isomerase type I catalytic" evidence="9">
    <location>
        <begin position="1"/>
        <end position="145"/>
    </location>
</feature>
<comment type="cofactor">
    <cofactor evidence="8">
        <name>Zn(2+)</name>
        <dbReference type="ChEBI" id="CHEBI:29105"/>
    </cofactor>
    <text evidence="8">Binds 1 zinc ion per subunit.</text>
</comment>
<evidence type="ECO:0000256" key="6">
    <source>
        <dbReference type="ARBA" id="ARBA00023235"/>
    </source>
</evidence>
<evidence type="ECO:0000313" key="11">
    <source>
        <dbReference type="Proteomes" id="UP000198520"/>
    </source>
</evidence>
<dbReference type="AlphaFoldDB" id="A0A1I2GL84"/>
<evidence type="ECO:0000256" key="3">
    <source>
        <dbReference type="ARBA" id="ARBA00011956"/>
    </source>
</evidence>
<feature type="binding site" evidence="8">
    <location>
        <position position="92"/>
    </location>
    <ligand>
        <name>Zn(2+)</name>
        <dbReference type="ChEBI" id="CHEBI:29105"/>
    </ligand>
</feature>
<dbReference type="InterPro" id="IPR046457">
    <property type="entry name" value="PMI_typeI_cat"/>
</dbReference>
<proteinExistence type="inferred from homology"/>
<reference evidence="11" key="1">
    <citation type="submission" date="2016-10" db="EMBL/GenBank/DDBJ databases">
        <authorList>
            <person name="Varghese N."/>
            <person name="Submissions S."/>
        </authorList>
    </citation>
    <scope>NUCLEOTIDE SEQUENCE [LARGE SCALE GENOMIC DNA]</scope>
    <source>
        <strain evidence="11">DSM 19083</strain>
    </source>
</reference>
<evidence type="ECO:0000256" key="7">
    <source>
        <dbReference type="PIRSR" id="PIRSR001480-1"/>
    </source>
</evidence>
<comment type="catalytic activity">
    <reaction evidence="1">
        <text>D-mannose 6-phosphate = D-fructose 6-phosphate</text>
        <dbReference type="Rhea" id="RHEA:12356"/>
        <dbReference type="ChEBI" id="CHEBI:58735"/>
        <dbReference type="ChEBI" id="CHEBI:61527"/>
        <dbReference type="EC" id="5.3.1.8"/>
    </reaction>
</comment>
<feature type="active site" evidence="7">
    <location>
        <position position="280"/>
    </location>
</feature>
<dbReference type="GO" id="GO:0004476">
    <property type="term" value="F:mannose-6-phosphate isomerase activity"/>
    <property type="evidence" value="ECO:0007669"/>
    <property type="project" value="UniProtKB-EC"/>
</dbReference>
<name>A0A1I2GL84_9MICO</name>
<dbReference type="GO" id="GO:0005975">
    <property type="term" value="P:carbohydrate metabolic process"/>
    <property type="evidence" value="ECO:0007669"/>
    <property type="project" value="InterPro"/>
</dbReference>
<evidence type="ECO:0000256" key="1">
    <source>
        <dbReference type="ARBA" id="ARBA00000757"/>
    </source>
</evidence>
<dbReference type="PRINTS" id="PR00714">
    <property type="entry name" value="MAN6PISMRASE"/>
</dbReference>
<keyword evidence="11" id="KW-1185">Reference proteome</keyword>
<dbReference type="GO" id="GO:0009298">
    <property type="term" value="P:GDP-mannose biosynthetic process"/>
    <property type="evidence" value="ECO:0007669"/>
    <property type="project" value="InterPro"/>
</dbReference>
<dbReference type="RefSeq" id="WP_093377689.1">
    <property type="nucleotide sequence ID" value="NZ_BNAN01000003.1"/>
</dbReference>
<dbReference type="CDD" id="cd07011">
    <property type="entry name" value="cupin_PMI_type_I_N"/>
    <property type="match status" value="1"/>
</dbReference>
<dbReference type="Gene3D" id="1.10.441.10">
    <property type="entry name" value="Phosphomannose Isomerase, domain 2"/>
    <property type="match status" value="1"/>
</dbReference>
<dbReference type="PANTHER" id="PTHR10309:SF0">
    <property type="entry name" value="MANNOSE-6-PHOSPHATE ISOMERASE"/>
    <property type="match status" value="1"/>
</dbReference>
<dbReference type="Proteomes" id="UP000198520">
    <property type="component" value="Unassembled WGS sequence"/>
</dbReference>
<dbReference type="PANTHER" id="PTHR10309">
    <property type="entry name" value="MANNOSE-6-PHOSPHATE ISOMERASE"/>
    <property type="match status" value="1"/>
</dbReference>
<dbReference type="GO" id="GO:0008270">
    <property type="term" value="F:zinc ion binding"/>
    <property type="evidence" value="ECO:0007669"/>
    <property type="project" value="InterPro"/>
</dbReference>
<dbReference type="InterPro" id="IPR001250">
    <property type="entry name" value="Man6P_Isoase-1"/>
</dbReference>
<keyword evidence="6 10" id="KW-0413">Isomerase</keyword>
<dbReference type="InterPro" id="IPR011051">
    <property type="entry name" value="RmlC_Cupin_sf"/>
</dbReference>
<evidence type="ECO:0000259" key="9">
    <source>
        <dbReference type="Pfam" id="PF20511"/>
    </source>
</evidence>
<dbReference type="PROSITE" id="PS00966">
    <property type="entry name" value="PMI_I_2"/>
    <property type="match status" value="1"/>
</dbReference>
<protein>
    <recommendedName>
        <fullName evidence="3">mannose-6-phosphate isomerase</fullName>
        <ecNumber evidence="3">5.3.1.8</ecNumber>
    </recommendedName>
</protein>
<feature type="binding site" evidence="8">
    <location>
        <position position="261"/>
    </location>
    <ligand>
        <name>Zn(2+)</name>
        <dbReference type="ChEBI" id="CHEBI:29105"/>
    </ligand>
</feature>
<dbReference type="NCBIfam" id="TIGR00218">
    <property type="entry name" value="manA"/>
    <property type="match status" value="1"/>
</dbReference>
<dbReference type="SUPFAM" id="SSF51182">
    <property type="entry name" value="RmlC-like cupins"/>
    <property type="match status" value="1"/>
</dbReference>
<dbReference type="EC" id="5.3.1.8" evidence="3"/>
<dbReference type="OrthoDB" id="9792649at2"/>
<sequence length="399" mass="42834">MYRLTNVVKHYDWGSMTAIPTFLGAEADGRPVAEVWMGAHPDGPSRVRGRSLRDVIDDDPAGTVGPRVSARFGDRLPYLFKVLAASRPLSLQVHPNADQAREGFAREEAAGVARHAPERSFHDDQHKPEMLYALTRFEGLSGFRQPRRVIELLDGIVGPLAAQIRDTLVADPTRTGIQRAFELTVCRRGEVSREEIDETARSCEARLDALEDGGPGARAYGTLVALAHWYPTDPGAIASILLNRFSLAPGEAMYVPAGVVHAYLGGLGLEIMASSDNVLRAGITPKHVDVEALLACTVYDDGAPSRPSVVPGAEGKPDVVRPPADEFALAVIRPTASSRVHYATQDGPRIVICTAGAVALRTAGGAEVALTKGETVFVRHDEGRLEVRGEGEAVMAFVP</sequence>
<dbReference type="InterPro" id="IPR018050">
    <property type="entry name" value="Pmannose_isomerase-type1_CS"/>
</dbReference>
<accession>A0A1I2GL84</accession>
<dbReference type="Gene3D" id="2.60.120.10">
    <property type="entry name" value="Jelly Rolls"/>
    <property type="match status" value="2"/>
</dbReference>
<evidence type="ECO:0000313" key="10">
    <source>
        <dbReference type="EMBL" id="SFF18232.1"/>
    </source>
</evidence>
<keyword evidence="4 8" id="KW-0479">Metal-binding</keyword>
<dbReference type="InterPro" id="IPR014710">
    <property type="entry name" value="RmlC-like_jellyroll"/>
</dbReference>
<evidence type="ECO:0000256" key="8">
    <source>
        <dbReference type="PIRSR" id="PIRSR001480-2"/>
    </source>
</evidence>
<gene>
    <name evidence="10" type="ORF">SAMN04488035_1845</name>
</gene>
<feature type="binding site" evidence="8">
    <location>
        <position position="129"/>
    </location>
    <ligand>
        <name>Zn(2+)</name>
        <dbReference type="ChEBI" id="CHEBI:29105"/>
    </ligand>
</feature>
<evidence type="ECO:0000256" key="4">
    <source>
        <dbReference type="ARBA" id="ARBA00022723"/>
    </source>
</evidence>
<feature type="binding site" evidence="8">
    <location>
        <position position="94"/>
    </location>
    <ligand>
        <name>Zn(2+)</name>
        <dbReference type="ChEBI" id="CHEBI:29105"/>
    </ligand>
</feature>
<comment type="similarity">
    <text evidence="2">Belongs to the mannose-6-phosphate isomerase type 1 family.</text>
</comment>
<organism evidence="10 11">
    <name type="scientific">Flavimobilis marinus</name>
    <dbReference type="NCBI Taxonomy" id="285351"/>
    <lineage>
        <taxon>Bacteria</taxon>
        <taxon>Bacillati</taxon>
        <taxon>Actinomycetota</taxon>
        <taxon>Actinomycetes</taxon>
        <taxon>Micrococcales</taxon>
        <taxon>Jonesiaceae</taxon>
        <taxon>Flavimobilis</taxon>
    </lineage>
</organism>
<dbReference type="Pfam" id="PF20511">
    <property type="entry name" value="PMI_typeI_cat"/>
    <property type="match status" value="1"/>
</dbReference>
<dbReference type="PIRSF" id="PIRSF001480">
    <property type="entry name" value="Mannose-6-phosphate_isomerase"/>
    <property type="match status" value="1"/>
</dbReference>
<dbReference type="InterPro" id="IPR016305">
    <property type="entry name" value="Mannose-6-P_Isomerase"/>
</dbReference>
<dbReference type="EMBL" id="FONZ01000003">
    <property type="protein sequence ID" value="SFF18232.1"/>
    <property type="molecule type" value="Genomic_DNA"/>
</dbReference>
<keyword evidence="5 8" id="KW-0862">Zinc</keyword>
<dbReference type="GO" id="GO:0005829">
    <property type="term" value="C:cytosol"/>
    <property type="evidence" value="ECO:0007669"/>
    <property type="project" value="TreeGrafter"/>
</dbReference>
<evidence type="ECO:0000256" key="5">
    <source>
        <dbReference type="ARBA" id="ARBA00022833"/>
    </source>
</evidence>
<dbReference type="STRING" id="285351.SAMN04488035_1845"/>